<dbReference type="InterPro" id="IPR007346">
    <property type="entry name" value="Endonuclease-I"/>
</dbReference>
<keyword evidence="7" id="KW-1185">Reference proteome</keyword>
<keyword evidence="6" id="KW-0255">Endonuclease</keyword>
<feature type="signal peptide" evidence="5">
    <location>
        <begin position="1"/>
        <end position="20"/>
    </location>
</feature>
<evidence type="ECO:0000256" key="2">
    <source>
        <dbReference type="ARBA" id="ARBA00022722"/>
    </source>
</evidence>
<dbReference type="RefSeq" id="WP_323575449.1">
    <property type="nucleotide sequence ID" value="NZ_JAYGJQ010000001.1"/>
</dbReference>
<gene>
    <name evidence="6" type="ORF">SHI21_06395</name>
</gene>
<dbReference type="Proteomes" id="UP001302274">
    <property type="component" value="Unassembled WGS sequence"/>
</dbReference>
<evidence type="ECO:0000313" key="7">
    <source>
        <dbReference type="Proteomes" id="UP001302274"/>
    </source>
</evidence>
<evidence type="ECO:0000313" key="6">
    <source>
        <dbReference type="EMBL" id="MEA9355819.1"/>
    </source>
</evidence>
<accession>A0ABU5VRZ2</accession>
<feature type="compositionally biased region" description="Polar residues" evidence="4">
    <location>
        <begin position="96"/>
        <end position="112"/>
    </location>
</feature>
<keyword evidence="2" id="KW-0540">Nuclease</keyword>
<dbReference type="EMBL" id="JAYGJQ010000001">
    <property type="protein sequence ID" value="MEA9355819.1"/>
    <property type="molecule type" value="Genomic_DNA"/>
</dbReference>
<comment type="similarity">
    <text evidence="1">Belongs to the EndA/NucM nuclease family.</text>
</comment>
<dbReference type="PANTHER" id="PTHR33607">
    <property type="entry name" value="ENDONUCLEASE-1"/>
    <property type="match status" value="1"/>
</dbReference>
<sequence>MKNFAMLILLLSFFSSSAFALAPNQSDDVALKLELFKKTSAGHHAVGYDNAKKYLFQQLYLEKSENGYFVTDLYCGTKFTNVGPDKLPDQNQLNTEHTWPQSKFSGQANKGTQKSDLHHLFPTDSRANSTRGNYDFAEVTKNANLSNCALSKSGPSVTSGGKNFFEPPTSHKGNVARALFYFSVRYKIEIPDEEEDFLRRWNHLDPVDELEMARNNAIEKIQGNRNPFIDQPDLADAISNF</sequence>
<dbReference type="PANTHER" id="PTHR33607:SF2">
    <property type="entry name" value="ENDONUCLEASE-1"/>
    <property type="match status" value="1"/>
</dbReference>
<protein>
    <submittedName>
        <fullName evidence="6">Endonuclease</fullName>
    </submittedName>
</protein>
<dbReference type="InterPro" id="IPR044925">
    <property type="entry name" value="His-Me_finger_sf"/>
</dbReference>
<keyword evidence="3" id="KW-0378">Hydrolase</keyword>
<evidence type="ECO:0000256" key="1">
    <source>
        <dbReference type="ARBA" id="ARBA00006429"/>
    </source>
</evidence>
<dbReference type="SUPFAM" id="SSF54060">
    <property type="entry name" value="His-Me finger endonucleases"/>
    <property type="match status" value="1"/>
</dbReference>
<feature type="chain" id="PRO_5045216668" evidence="5">
    <location>
        <begin position="21"/>
        <end position="241"/>
    </location>
</feature>
<comment type="caution">
    <text evidence="6">The sequence shown here is derived from an EMBL/GenBank/DDBJ whole genome shotgun (WGS) entry which is preliminary data.</text>
</comment>
<evidence type="ECO:0000256" key="4">
    <source>
        <dbReference type="SAM" id="MobiDB-lite"/>
    </source>
</evidence>
<evidence type="ECO:0000256" key="5">
    <source>
        <dbReference type="SAM" id="SignalP"/>
    </source>
</evidence>
<dbReference type="Pfam" id="PF04231">
    <property type="entry name" value="Endonuclease_1"/>
    <property type="match status" value="1"/>
</dbReference>
<organism evidence="6 7">
    <name type="scientific">Bacteriovorax antarcticus</name>
    <dbReference type="NCBI Taxonomy" id="3088717"/>
    <lineage>
        <taxon>Bacteria</taxon>
        <taxon>Pseudomonadati</taxon>
        <taxon>Bdellovibrionota</taxon>
        <taxon>Bacteriovoracia</taxon>
        <taxon>Bacteriovoracales</taxon>
        <taxon>Bacteriovoracaceae</taxon>
        <taxon>Bacteriovorax</taxon>
    </lineage>
</organism>
<proteinExistence type="inferred from homology"/>
<evidence type="ECO:0000256" key="3">
    <source>
        <dbReference type="ARBA" id="ARBA00022801"/>
    </source>
</evidence>
<name>A0ABU5VRZ2_9BACT</name>
<reference evidence="6 7" key="1">
    <citation type="submission" date="2023-11" db="EMBL/GenBank/DDBJ databases">
        <title>A Novel Polar Bacteriovorax (B. antarcticus) Isolated from the Biocrust in Antarctica.</title>
        <authorList>
            <person name="Mun W."/>
            <person name="Choi S.Y."/>
            <person name="Mitchell R.J."/>
        </authorList>
    </citation>
    <scope>NUCLEOTIDE SEQUENCE [LARGE SCALE GENOMIC DNA]</scope>
    <source>
        <strain evidence="6 7">PP10</strain>
    </source>
</reference>
<feature type="region of interest" description="Disordered" evidence="4">
    <location>
        <begin position="96"/>
        <end position="126"/>
    </location>
</feature>
<dbReference type="GO" id="GO:0004519">
    <property type="term" value="F:endonuclease activity"/>
    <property type="evidence" value="ECO:0007669"/>
    <property type="project" value="UniProtKB-KW"/>
</dbReference>
<keyword evidence="5" id="KW-0732">Signal</keyword>